<name>A0A9K3L9Y8_9STRA</name>
<keyword evidence="4" id="KW-1185">Reference proteome</keyword>
<evidence type="ECO:0000256" key="1">
    <source>
        <dbReference type="SAM" id="MobiDB-lite"/>
    </source>
</evidence>
<feature type="compositionally biased region" description="Polar residues" evidence="1">
    <location>
        <begin position="128"/>
        <end position="139"/>
    </location>
</feature>
<organism evidence="3 4">
    <name type="scientific">Nitzschia inconspicua</name>
    <dbReference type="NCBI Taxonomy" id="303405"/>
    <lineage>
        <taxon>Eukaryota</taxon>
        <taxon>Sar</taxon>
        <taxon>Stramenopiles</taxon>
        <taxon>Ochrophyta</taxon>
        <taxon>Bacillariophyta</taxon>
        <taxon>Bacillariophyceae</taxon>
        <taxon>Bacillariophycidae</taxon>
        <taxon>Bacillariales</taxon>
        <taxon>Bacillariaceae</taxon>
        <taxon>Nitzschia</taxon>
    </lineage>
</organism>
<dbReference type="Proteomes" id="UP000693970">
    <property type="component" value="Unassembled WGS sequence"/>
</dbReference>
<keyword evidence="2" id="KW-0812">Transmembrane</keyword>
<feature type="transmembrane region" description="Helical" evidence="2">
    <location>
        <begin position="28"/>
        <end position="48"/>
    </location>
</feature>
<reference evidence="3" key="1">
    <citation type="journal article" date="2021" name="Sci. Rep.">
        <title>Diploid genomic architecture of Nitzschia inconspicua, an elite biomass production diatom.</title>
        <authorList>
            <person name="Oliver A."/>
            <person name="Podell S."/>
            <person name="Pinowska A."/>
            <person name="Traller J.C."/>
            <person name="Smith S.R."/>
            <person name="McClure R."/>
            <person name="Beliaev A."/>
            <person name="Bohutskyi P."/>
            <person name="Hill E.A."/>
            <person name="Rabines A."/>
            <person name="Zheng H."/>
            <person name="Allen L.Z."/>
            <person name="Kuo A."/>
            <person name="Grigoriev I.V."/>
            <person name="Allen A.E."/>
            <person name="Hazlebeck D."/>
            <person name="Allen E.E."/>
        </authorList>
    </citation>
    <scope>NUCLEOTIDE SEQUENCE</scope>
    <source>
        <strain evidence="3">Hildebrandi</strain>
    </source>
</reference>
<protein>
    <submittedName>
        <fullName evidence="3">Uncharacterized protein</fullName>
    </submittedName>
</protein>
<feature type="compositionally biased region" description="Basic residues" evidence="1">
    <location>
        <begin position="149"/>
        <end position="165"/>
    </location>
</feature>
<evidence type="ECO:0000256" key="2">
    <source>
        <dbReference type="SAM" id="Phobius"/>
    </source>
</evidence>
<dbReference type="AlphaFoldDB" id="A0A9K3L9Y8"/>
<keyword evidence="2" id="KW-1133">Transmembrane helix</keyword>
<evidence type="ECO:0000313" key="3">
    <source>
        <dbReference type="EMBL" id="KAG7358178.1"/>
    </source>
</evidence>
<accession>A0A9K3L9Y8</accession>
<dbReference type="OrthoDB" id="46968at2759"/>
<proteinExistence type="predicted"/>
<keyword evidence="2" id="KW-0472">Membrane</keyword>
<gene>
    <name evidence="3" type="ORF">IV203_014765</name>
</gene>
<comment type="caution">
    <text evidence="3">The sequence shown here is derived from an EMBL/GenBank/DDBJ whole genome shotgun (WGS) entry which is preliminary data.</text>
</comment>
<reference evidence="3" key="2">
    <citation type="submission" date="2021-04" db="EMBL/GenBank/DDBJ databases">
        <authorList>
            <person name="Podell S."/>
        </authorList>
    </citation>
    <scope>NUCLEOTIDE SEQUENCE</scope>
    <source>
        <strain evidence="3">Hildebrandi</strain>
    </source>
</reference>
<evidence type="ECO:0000313" key="4">
    <source>
        <dbReference type="Proteomes" id="UP000693970"/>
    </source>
</evidence>
<dbReference type="EMBL" id="JAGRRH010000014">
    <property type="protein sequence ID" value="KAG7358178.1"/>
    <property type="molecule type" value="Genomic_DNA"/>
</dbReference>
<sequence>MPVRTSLPPMGQPMTQRRRQKYYNASSLNGKWCVLLTISMALSVYMVIVTETVHLSSSMEPSLHMDNPLLDFLKSSISSKVQDASSTTTTIHRHNISDTTTTTMAKNLEYTGDDDDDDQKERKKKNGSNRTTTSDSNIIMNPAVEERHIPRRKRNNHRRRDRNRAKPPINETEIDWSKYTFEETAMPPNISNMEFYNITSDGEFNLWDHDPTLPYWMKSYFRWHKWKRRTWDLKNWKSERWLIVQCLMDQDKRKCGGTSDRLKPIPALLRLAYDTKRILLIRWTRPSLLEEFLMPPVGGLDWRVPPAMVDVIHNVSYGKKLSPFQLIDKYTHTGMSLVRAKYQTNTPHLTYKSLVEQDTNATLPDYTARRQMELPSQPDFNQVFHKVWRIFFTPSTPVADMIQNKLETLGLTPHHYVASHLRALYAVDTNDRPEWYIQLYTENALACATQLRPGVPIYFASDSAVATLHALKVGKEKRVSCNRTVFDEQPVAEALAKGVVASIPDPNPPWHLDTMIGPAPKFYDTFVDLYLMALAGCVTHGKGGYGHWALLIGGNVNCTLQQDIIGRRRFPENPCTFTPSVTEELNEKKDAETLSSSARDSLLMPPMTTVLDGDILRKV</sequence>
<feature type="region of interest" description="Disordered" evidence="1">
    <location>
        <begin position="102"/>
        <end position="169"/>
    </location>
</feature>